<evidence type="ECO:0000259" key="1">
    <source>
        <dbReference type="Pfam" id="PF07090"/>
    </source>
</evidence>
<keyword evidence="3" id="KW-1185">Reference proteome</keyword>
<dbReference type="CDD" id="cd03143">
    <property type="entry name" value="A4_beta-galactosidase_middle_domain"/>
    <property type="match status" value="1"/>
</dbReference>
<protein>
    <submittedName>
        <fullName evidence="2">Cytoplasmic protein</fullName>
    </submittedName>
</protein>
<evidence type="ECO:0000313" key="2">
    <source>
        <dbReference type="EMBL" id="QTE22834.1"/>
    </source>
</evidence>
<dbReference type="KEGG" id="pcea:J3359_00740"/>
<accession>A0A975CNZ7</accession>
<dbReference type="PANTHER" id="PTHR37947:SF2">
    <property type="entry name" value="VON WILLEBRAND FACTOR TYPE A"/>
    <property type="match status" value="1"/>
</dbReference>
<dbReference type="InterPro" id="IPR029062">
    <property type="entry name" value="Class_I_gatase-like"/>
</dbReference>
<dbReference type="EMBL" id="CP071869">
    <property type="protein sequence ID" value="QTE22834.1"/>
    <property type="molecule type" value="Genomic_DNA"/>
</dbReference>
<dbReference type="Gene3D" id="3.40.50.880">
    <property type="match status" value="1"/>
</dbReference>
<name>A0A975CNZ7_9FLAO</name>
<proteinExistence type="predicted"/>
<dbReference type="PANTHER" id="PTHR37947">
    <property type="entry name" value="BLL2462 PROTEIN"/>
    <property type="match status" value="1"/>
</dbReference>
<dbReference type="RefSeq" id="WP_208078802.1">
    <property type="nucleotide sequence ID" value="NZ_CP071869.1"/>
</dbReference>
<organism evidence="2 3">
    <name type="scientific">Polaribacter cellanae</name>
    <dbReference type="NCBI Taxonomy" id="2818493"/>
    <lineage>
        <taxon>Bacteria</taxon>
        <taxon>Pseudomonadati</taxon>
        <taxon>Bacteroidota</taxon>
        <taxon>Flavobacteriia</taxon>
        <taxon>Flavobacteriales</taxon>
        <taxon>Flavobacteriaceae</taxon>
    </lineage>
</organism>
<dbReference type="InterPro" id="IPR010768">
    <property type="entry name" value="GATase1-like"/>
</dbReference>
<sequence length="247" mass="27801">MKILFIGESWFTYSVHQKGFDVFHTSEYVEGGTNFINQLEKQGMQVDYVPAHKIEAEVPDEASDYKKYDAVIISDVGANSFLLGRKTFNQSKIVPNKLQAISNYVEDGGSLLMVGGYMSFTGIDAKARFGQSPLKDCLPVIMPNFDDRVEIPEGIVPVKTEEHEITNSLDKEWPNLLGYNQFSAKENTKTLATVGKDPLLVIGEFGKGRTAAFASDLAPHWAPPEFVDWKDYPKLWKQLIIWLSNRD</sequence>
<dbReference type="AlphaFoldDB" id="A0A975CNZ7"/>
<evidence type="ECO:0000313" key="3">
    <source>
        <dbReference type="Proteomes" id="UP000663920"/>
    </source>
</evidence>
<gene>
    <name evidence="2" type="ORF">J3359_00740</name>
</gene>
<dbReference type="Proteomes" id="UP000663920">
    <property type="component" value="Chromosome"/>
</dbReference>
<feature type="domain" description="Putative glutamine amidotransferase" evidence="1">
    <location>
        <begin position="2"/>
        <end position="244"/>
    </location>
</feature>
<dbReference type="SUPFAM" id="SSF52317">
    <property type="entry name" value="Class I glutamine amidotransferase-like"/>
    <property type="match status" value="1"/>
</dbReference>
<dbReference type="Pfam" id="PF07090">
    <property type="entry name" value="GATase1_like"/>
    <property type="match status" value="1"/>
</dbReference>
<reference evidence="2 3" key="1">
    <citation type="submission" date="2021-03" db="EMBL/GenBank/DDBJ databases">
        <title>Complete genome of Polaribacter_sp.SM13.</title>
        <authorList>
            <person name="Jeong S.W."/>
            <person name="Bae J.W."/>
        </authorList>
    </citation>
    <scope>NUCLEOTIDE SEQUENCE [LARGE SCALE GENOMIC DNA]</scope>
    <source>
        <strain evidence="2 3">SM13</strain>
    </source>
</reference>